<accession>A0ABD2ZMS4</accession>
<dbReference type="EMBL" id="JBJUIK010000008">
    <property type="protein sequence ID" value="KAL3520754.1"/>
    <property type="molecule type" value="Genomic_DNA"/>
</dbReference>
<dbReference type="InterPro" id="IPR043127">
    <property type="entry name" value="Sec-1-like_dom3a"/>
</dbReference>
<proteinExistence type="inferred from homology"/>
<comment type="similarity">
    <text evidence="1">Belongs to the STXBP/unc-18/SEC1 family.</text>
</comment>
<organism evidence="2 3">
    <name type="scientific">Cinchona calisaya</name>
    <dbReference type="NCBI Taxonomy" id="153742"/>
    <lineage>
        <taxon>Eukaryota</taxon>
        <taxon>Viridiplantae</taxon>
        <taxon>Streptophyta</taxon>
        <taxon>Embryophyta</taxon>
        <taxon>Tracheophyta</taxon>
        <taxon>Spermatophyta</taxon>
        <taxon>Magnoliopsida</taxon>
        <taxon>eudicotyledons</taxon>
        <taxon>Gunneridae</taxon>
        <taxon>Pentapetalae</taxon>
        <taxon>asterids</taxon>
        <taxon>lamiids</taxon>
        <taxon>Gentianales</taxon>
        <taxon>Rubiaceae</taxon>
        <taxon>Cinchonoideae</taxon>
        <taxon>Cinchoneae</taxon>
        <taxon>Cinchona</taxon>
    </lineage>
</organism>
<protein>
    <submittedName>
        <fullName evidence="2">Uncharacterized protein</fullName>
    </submittedName>
</protein>
<feature type="non-terminal residue" evidence="2">
    <location>
        <position position="141"/>
    </location>
</feature>
<sequence>MITPLCSQLAYKGLLDEFLGVNNGAMEVDSSIMGIQQEGKKIKVPLNSTDKLFKEIRDLNFEVVVQCITGASAKSDIHEAGLHRYDNHSAYKSCSFLGHLDMEPTIVEAQSYDMISISASKLSLQDNLKVLTSKKGPQEWL</sequence>
<keyword evidence="3" id="KW-1185">Reference proteome</keyword>
<dbReference type="SUPFAM" id="SSF56815">
    <property type="entry name" value="Sec1/munc18-like (SM) proteins"/>
    <property type="match status" value="1"/>
</dbReference>
<dbReference type="InterPro" id="IPR001619">
    <property type="entry name" value="Sec1-like"/>
</dbReference>
<dbReference type="Pfam" id="PF00995">
    <property type="entry name" value="Sec1"/>
    <property type="match status" value="1"/>
</dbReference>
<name>A0ABD2ZMS4_9GENT</name>
<evidence type="ECO:0000313" key="2">
    <source>
        <dbReference type="EMBL" id="KAL3520754.1"/>
    </source>
</evidence>
<comment type="caution">
    <text evidence="2">The sequence shown here is derived from an EMBL/GenBank/DDBJ whole genome shotgun (WGS) entry which is preliminary data.</text>
</comment>
<evidence type="ECO:0000256" key="1">
    <source>
        <dbReference type="ARBA" id="ARBA00009884"/>
    </source>
</evidence>
<evidence type="ECO:0000313" key="3">
    <source>
        <dbReference type="Proteomes" id="UP001630127"/>
    </source>
</evidence>
<dbReference type="AlphaFoldDB" id="A0ABD2ZMS4"/>
<dbReference type="InterPro" id="IPR036045">
    <property type="entry name" value="Sec1-like_sf"/>
</dbReference>
<gene>
    <name evidence="2" type="ORF">ACH5RR_018903</name>
</gene>
<dbReference type="Gene3D" id="3.90.830.10">
    <property type="entry name" value="Syntaxin Binding Protein 1, Chain A, domain 2"/>
    <property type="match status" value="1"/>
</dbReference>
<dbReference type="Proteomes" id="UP001630127">
    <property type="component" value="Unassembled WGS sequence"/>
</dbReference>
<reference evidence="2 3" key="1">
    <citation type="submission" date="2024-11" db="EMBL/GenBank/DDBJ databases">
        <title>A near-complete genome assembly of Cinchona calisaya.</title>
        <authorList>
            <person name="Lian D.C."/>
            <person name="Zhao X.W."/>
            <person name="Wei L."/>
        </authorList>
    </citation>
    <scope>NUCLEOTIDE SEQUENCE [LARGE SCALE GENOMIC DNA]</scope>
    <source>
        <tissue evidence="2">Nenye</tissue>
    </source>
</reference>